<evidence type="ECO:0000313" key="3">
    <source>
        <dbReference type="Proteomes" id="UP000292447"/>
    </source>
</evidence>
<dbReference type="GO" id="GO:0003964">
    <property type="term" value="F:RNA-directed DNA polymerase activity"/>
    <property type="evidence" value="ECO:0007669"/>
    <property type="project" value="UniProtKB-KW"/>
</dbReference>
<keyword evidence="2" id="KW-0548">Nucleotidyltransferase</keyword>
<evidence type="ECO:0000313" key="2">
    <source>
        <dbReference type="EMBL" id="QBM89532.1"/>
    </source>
</evidence>
<protein>
    <submittedName>
        <fullName evidence="2">Reverse transcriptase RNA-dependent DNA polymerase</fullName>
    </submittedName>
</protein>
<keyword evidence="2" id="KW-0808">Transferase</keyword>
<proteinExistence type="predicted"/>
<keyword evidence="3" id="KW-1185">Reference proteome</keyword>
<sequence>MNELCLYFKKAPKGLMYVNDMLLLSCEKEAITETKKNLCAAFKTKDLGIVEEFLGTNVPFEANQVRTDHAMIPGCVIFMSDVQGDVSIGPHSNLLGCETFRRNRKHPNE</sequence>
<organism evidence="2 3">
    <name type="scientific">Metschnikowia aff. pulcherrima</name>
    <dbReference type="NCBI Taxonomy" id="2163413"/>
    <lineage>
        <taxon>Eukaryota</taxon>
        <taxon>Fungi</taxon>
        <taxon>Dikarya</taxon>
        <taxon>Ascomycota</taxon>
        <taxon>Saccharomycotina</taxon>
        <taxon>Pichiomycetes</taxon>
        <taxon>Metschnikowiaceae</taxon>
        <taxon>Metschnikowia</taxon>
    </lineage>
</organism>
<reference evidence="3" key="1">
    <citation type="submission" date="2019-03" db="EMBL/GenBank/DDBJ databases">
        <title>Snf2 controls pulcherriminic acid biosynthesis and connects pigmentation and antifungal activity of the yeast Metschnikowia pulcherrima.</title>
        <authorList>
            <person name="Gore-Lloyd D."/>
            <person name="Sumann I."/>
            <person name="Brachmann A.O."/>
            <person name="Schneeberger K."/>
            <person name="Ortiz-Merino R.A."/>
            <person name="Moreno-Beltran M."/>
            <person name="Schlaefli M."/>
            <person name="Kirner P."/>
            <person name="Santos Kron A."/>
            <person name="Wolfe K.H."/>
            <person name="Piel J."/>
            <person name="Ahrens C.H."/>
            <person name="Henk D."/>
            <person name="Freimoser F.M."/>
        </authorList>
    </citation>
    <scope>NUCLEOTIDE SEQUENCE [LARGE SCALE GENOMIC DNA]</scope>
    <source>
        <strain evidence="3">APC 1.2</strain>
    </source>
</reference>
<evidence type="ECO:0000259" key="1">
    <source>
        <dbReference type="Pfam" id="PF07727"/>
    </source>
</evidence>
<dbReference type="Pfam" id="PF07727">
    <property type="entry name" value="RVT_2"/>
    <property type="match status" value="1"/>
</dbReference>
<name>A0A4P6XPW1_9ASCO</name>
<dbReference type="EMBL" id="CP034459">
    <property type="protein sequence ID" value="QBM89532.1"/>
    <property type="molecule type" value="Genomic_DNA"/>
</dbReference>
<dbReference type="InterPro" id="IPR013103">
    <property type="entry name" value="RVT_2"/>
</dbReference>
<accession>A0A4P6XPW1</accession>
<feature type="domain" description="Reverse transcriptase Ty1/copia-type" evidence="1">
    <location>
        <begin position="16"/>
        <end position="69"/>
    </location>
</feature>
<gene>
    <name evidence="2" type="primary">MPUL0D06080</name>
    <name evidence="2" type="ORF">METSCH_D06080</name>
</gene>
<keyword evidence="2" id="KW-0695">RNA-directed DNA polymerase</keyword>
<dbReference type="Proteomes" id="UP000292447">
    <property type="component" value="Chromosome IV"/>
</dbReference>
<dbReference type="AlphaFoldDB" id="A0A4P6XPW1"/>